<name>A0A1Y2AD41_9FUNG</name>
<dbReference type="STRING" id="1754190.A0A1Y2AD41"/>
<protein>
    <submittedName>
        <fullName evidence="10">Homeodomain-like protein</fullName>
    </submittedName>
</protein>
<dbReference type="GO" id="GO:0000978">
    <property type="term" value="F:RNA polymerase II cis-regulatory region sequence-specific DNA binding"/>
    <property type="evidence" value="ECO:0007669"/>
    <property type="project" value="TreeGrafter"/>
</dbReference>
<evidence type="ECO:0000313" key="10">
    <source>
        <dbReference type="EMBL" id="ORY20187.1"/>
    </source>
</evidence>
<evidence type="ECO:0000256" key="5">
    <source>
        <dbReference type="ARBA" id="ARBA00023155"/>
    </source>
</evidence>
<evidence type="ECO:0000259" key="9">
    <source>
        <dbReference type="PROSITE" id="PS50071"/>
    </source>
</evidence>
<evidence type="ECO:0000256" key="1">
    <source>
        <dbReference type="ARBA" id="ARBA00004123"/>
    </source>
</evidence>
<keyword evidence="6 7" id="KW-0539">Nucleus</keyword>
<comment type="caution">
    <text evidence="10">The sequence shown here is derived from an EMBL/GenBank/DDBJ whole genome shotgun (WGS) entry which is preliminary data.</text>
</comment>
<feature type="domain" description="Homeobox" evidence="9">
    <location>
        <begin position="1"/>
        <end position="53"/>
    </location>
</feature>
<accession>A0A1Y2AD41</accession>
<dbReference type="InterPro" id="IPR009057">
    <property type="entry name" value="Homeodomain-like_sf"/>
</dbReference>
<reference evidence="10 11" key="1">
    <citation type="submission" date="2016-08" db="EMBL/GenBank/DDBJ databases">
        <title>A Parts List for Fungal Cellulosomes Revealed by Comparative Genomics.</title>
        <authorList>
            <consortium name="DOE Joint Genome Institute"/>
            <person name="Haitjema C.H."/>
            <person name="Gilmore S.P."/>
            <person name="Henske J.K."/>
            <person name="Solomon K.V."/>
            <person name="De Groot R."/>
            <person name="Kuo A."/>
            <person name="Mondo S.J."/>
            <person name="Salamov A.A."/>
            <person name="Labutti K."/>
            <person name="Zhao Z."/>
            <person name="Chiniquy J."/>
            <person name="Barry K."/>
            <person name="Brewer H.M."/>
            <person name="Purvine S.O."/>
            <person name="Wright A.T."/>
            <person name="Boxma B."/>
            <person name="Van Alen T."/>
            <person name="Hackstein J.H."/>
            <person name="Baker S.E."/>
            <person name="Grigoriev I.V."/>
            <person name="O'Malley M.A."/>
        </authorList>
    </citation>
    <scope>NUCLEOTIDE SEQUENCE [LARGE SCALE GENOMIC DNA]</scope>
    <source>
        <strain evidence="10 11">G1</strain>
    </source>
</reference>
<evidence type="ECO:0000256" key="6">
    <source>
        <dbReference type="ARBA" id="ARBA00023242"/>
    </source>
</evidence>
<feature type="non-terminal residue" evidence="10">
    <location>
        <position position="53"/>
    </location>
</feature>
<dbReference type="PANTHER" id="PTHR24324:SF5">
    <property type="entry name" value="HEMATOPOIETICALLY-EXPRESSED HOMEOBOX PROTEIN HHEX"/>
    <property type="match status" value="1"/>
</dbReference>
<keyword evidence="4 7" id="KW-0238">DNA-binding</keyword>
<dbReference type="GO" id="GO:0005634">
    <property type="term" value="C:nucleus"/>
    <property type="evidence" value="ECO:0007669"/>
    <property type="project" value="UniProtKB-SubCell"/>
</dbReference>
<evidence type="ECO:0000256" key="7">
    <source>
        <dbReference type="PROSITE-ProRule" id="PRU00108"/>
    </source>
</evidence>
<keyword evidence="5 7" id="KW-0371">Homeobox</keyword>
<evidence type="ECO:0000256" key="4">
    <source>
        <dbReference type="ARBA" id="ARBA00023125"/>
    </source>
</evidence>
<dbReference type="GO" id="GO:0005789">
    <property type="term" value="C:endoplasmic reticulum membrane"/>
    <property type="evidence" value="ECO:0007669"/>
    <property type="project" value="UniProtKB-SubCell"/>
</dbReference>
<evidence type="ECO:0000313" key="11">
    <source>
        <dbReference type="Proteomes" id="UP000193920"/>
    </source>
</evidence>
<gene>
    <name evidence="10" type="ORF">LY90DRAFT_365421</name>
</gene>
<dbReference type="Proteomes" id="UP000193920">
    <property type="component" value="Unassembled WGS sequence"/>
</dbReference>
<dbReference type="FunFam" id="1.10.10.60:FF:000020">
    <property type="entry name" value="Ceramide synthase 5"/>
    <property type="match status" value="1"/>
</dbReference>
<dbReference type="GO" id="GO:0000981">
    <property type="term" value="F:DNA-binding transcription factor activity, RNA polymerase II-specific"/>
    <property type="evidence" value="ECO:0007669"/>
    <property type="project" value="InterPro"/>
</dbReference>
<evidence type="ECO:0000256" key="8">
    <source>
        <dbReference type="RuleBase" id="RU000682"/>
    </source>
</evidence>
<dbReference type="CDD" id="cd00086">
    <property type="entry name" value="homeodomain"/>
    <property type="match status" value="1"/>
</dbReference>
<evidence type="ECO:0000256" key="3">
    <source>
        <dbReference type="ARBA" id="ARBA00004586"/>
    </source>
</evidence>
<feature type="non-terminal residue" evidence="10">
    <location>
        <position position="1"/>
    </location>
</feature>
<dbReference type="InterPro" id="IPR017970">
    <property type="entry name" value="Homeobox_CS"/>
</dbReference>
<dbReference type="EMBL" id="MCOG01000298">
    <property type="protein sequence ID" value="ORY20187.1"/>
    <property type="molecule type" value="Genomic_DNA"/>
</dbReference>
<sequence>RSRATPEQLAILEATFEKNTSPNSKLREALAEKVNMSERSIQIWFQNRRAKVK</sequence>
<dbReference type="OrthoDB" id="6159439at2759"/>
<keyword evidence="11" id="KW-1185">Reference proteome</keyword>
<dbReference type="InterPro" id="IPR051000">
    <property type="entry name" value="Homeobox_DNA-bind_prot"/>
</dbReference>
<evidence type="ECO:0000256" key="2">
    <source>
        <dbReference type="ARBA" id="ARBA00004127"/>
    </source>
</evidence>
<dbReference type="SUPFAM" id="SSF46689">
    <property type="entry name" value="Homeodomain-like"/>
    <property type="match status" value="1"/>
</dbReference>
<dbReference type="PROSITE" id="PS50071">
    <property type="entry name" value="HOMEOBOX_2"/>
    <property type="match status" value="1"/>
</dbReference>
<dbReference type="AlphaFoldDB" id="A0A1Y2AD41"/>
<dbReference type="PROSITE" id="PS00027">
    <property type="entry name" value="HOMEOBOX_1"/>
    <property type="match status" value="1"/>
</dbReference>
<proteinExistence type="predicted"/>
<organism evidence="10 11">
    <name type="scientific">Neocallimastix californiae</name>
    <dbReference type="NCBI Taxonomy" id="1754190"/>
    <lineage>
        <taxon>Eukaryota</taxon>
        <taxon>Fungi</taxon>
        <taxon>Fungi incertae sedis</taxon>
        <taxon>Chytridiomycota</taxon>
        <taxon>Chytridiomycota incertae sedis</taxon>
        <taxon>Neocallimastigomycetes</taxon>
        <taxon>Neocallimastigales</taxon>
        <taxon>Neocallimastigaceae</taxon>
        <taxon>Neocallimastix</taxon>
    </lineage>
</organism>
<dbReference type="Gene3D" id="1.10.10.60">
    <property type="entry name" value="Homeodomain-like"/>
    <property type="match status" value="1"/>
</dbReference>
<dbReference type="PANTHER" id="PTHR24324">
    <property type="entry name" value="HOMEOBOX PROTEIN HHEX"/>
    <property type="match status" value="1"/>
</dbReference>
<dbReference type="SMART" id="SM00389">
    <property type="entry name" value="HOX"/>
    <property type="match status" value="1"/>
</dbReference>
<dbReference type="GO" id="GO:0030154">
    <property type="term" value="P:cell differentiation"/>
    <property type="evidence" value="ECO:0007669"/>
    <property type="project" value="TreeGrafter"/>
</dbReference>
<dbReference type="InterPro" id="IPR001356">
    <property type="entry name" value="HD"/>
</dbReference>
<dbReference type="Pfam" id="PF00046">
    <property type="entry name" value="Homeodomain"/>
    <property type="match status" value="1"/>
</dbReference>
<comment type="subcellular location">
    <subcellularLocation>
        <location evidence="2">Endomembrane system</location>
        <topology evidence="2">Multi-pass membrane protein</topology>
    </subcellularLocation>
    <subcellularLocation>
        <location evidence="3">Endoplasmic reticulum membrane</location>
    </subcellularLocation>
    <subcellularLocation>
        <location evidence="1 7 8">Nucleus</location>
    </subcellularLocation>
</comment>